<evidence type="ECO:0000313" key="19">
    <source>
        <dbReference type="EMBL" id="CAF1288348.1"/>
    </source>
</evidence>
<dbReference type="PROSITE" id="PS00191">
    <property type="entry name" value="CYTOCHROME_B5_1"/>
    <property type="match status" value="1"/>
</dbReference>
<evidence type="ECO:0000256" key="6">
    <source>
        <dbReference type="ARBA" id="ARBA00022723"/>
    </source>
</evidence>
<dbReference type="GO" id="GO:0006636">
    <property type="term" value="P:unsaturated fatty acid biosynthetic process"/>
    <property type="evidence" value="ECO:0007669"/>
    <property type="project" value="InterPro"/>
</dbReference>
<evidence type="ECO:0000256" key="1">
    <source>
        <dbReference type="ARBA" id="ARBA00004141"/>
    </source>
</evidence>
<dbReference type="OrthoDB" id="10260134at2759"/>
<evidence type="ECO:0000313" key="18">
    <source>
        <dbReference type="EMBL" id="CAF1210365.1"/>
    </source>
</evidence>
<comment type="similarity">
    <text evidence="2">Belongs to the fatty acid desaturase type 1 family.</text>
</comment>
<protein>
    <recommendedName>
        <fullName evidence="16">Cytochrome b5 heme-binding domain-containing protein</fullName>
    </recommendedName>
</protein>
<dbReference type="Pfam" id="PF00173">
    <property type="entry name" value="Cyt-b5"/>
    <property type="match status" value="1"/>
</dbReference>
<dbReference type="InterPro" id="IPR015876">
    <property type="entry name" value="Acyl-CoA_DS"/>
</dbReference>
<evidence type="ECO:0000256" key="13">
    <source>
        <dbReference type="ARBA" id="ARBA00023160"/>
    </source>
</evidence>
<dbReference type="SMART" id="SM01117">
    <property type="entry name" value="Cyt-b5"/>
    <property type="match status" value="1"/>
</dbReference>
<evidence type="ECO:0000256" key="9">
    <source>
        <dbReference type="ARBA" id="ARBA00023002"/>
    </source>
</evidence>
<dbReference type="InterPro" id="IPR009160">
    <property type="entry name" value="Acyl-CoA_deSatase_haem/ster-bd"/>
</dbReference>
<dbReference type="PRINTS" id="PR00075">
    <property type="entry name" value="FACDDSATRASE"/>
</dbReference>
<feature type="domain" description="Cytochrome b5 heme-binding" evidence="16">
    <location>
        <begin position="377"/>
        <end position="473"/>
    </location>
</feature>
<dbReference type="SUPFAM" id="SSF55856">
    <property type="entry name" value="Cytochrome b5-like heme/steroid binding domain"/>
    <property type="match status" value="1"/>
</dbReference>
<dbReference type="EMBL" id="CAJNOE010000427">
    <property type="protein sequence ID" value="CAF1210365.1"/>
    <property type="molecule type" value="Genomic_DNA"/>
</dbReference>
<evidence type="ECO:0000313" key="23">
    <source>
        <dbReference type="Proteomes" id="UP000663845"/>
    </source>
</evidence>
<feature type="transmembrane region" description="Helical" evidence="15">
    <location>
        <begin position="115"/>
        <end position="134"/>
    </location>
</feature>
<organism evidence="19 23">
    <name type="scientific">Adineta steineri</name>
    <dbReference type="NCBI Taxonomy" id="433720"/>
    <lineage>
        <taxon>Eukaryota</taxon>
        <taxon>Metazoa</taxon>
        <taxon>Spiralia</taxon>
        <taxon>Gnathifera</taxon>
        <taxon>Rotifera</taxon>
        <taxon>Eurotatoria</taxon>
        <taxon>Bdelloidea</taxon>
        <taxon>Adinetida</taxon>
        <taxon>Adinetidae</taxon>
        <taxon>Adineta</taxon>
    </lineage>
</organism>
<evidence type="ECO:0000256" key="10">
    <source>
        <dbReference type="ARBA" id="ARBA00023004"/>
    </source>
</evidence>
<keyword evidence="7" id="KW-0276">Fatty acid metabolism</keyword>
<dbReference type="InterPro" id="IPR005804">
    <property type="entry name" value="FA_desaturase_dom"/>
</dbReference>
<comment type="subcellular location">
    <subcellularLocation>
        <location evidence="1">Membrane</location>
        <topology evidence="1">Multi-pass membrane protein</topology>
    </subcellularLocation>
</comment>
<keyword evidence="10" id="KW-0408">Iron</keyword>
<evidence type="ECO:0000256" key="14">
    <source>
        <dbReference type="SAM" id="MobiDB-lite"/>
    </source>
</evidence>
<keyword evidence="6" id="KW-0479">Metal-binding</keyword>
<reference evidence="19" key="1">
    <citation type="submission" date="2021-02" db="EMBL/GenBank/DDBJ databases">
        <authorList>
            <person name="Nowell W R."/>
        </authorList>
    </citation>
    <scope>NUCLEOTIDE SEQUENCE</scope>
</reference>
<evidence type="ECO:0000313" key="21">
    <source>
        <dbReference type="EMBL" id="CAF3804953.1"/>
    </source>
</evidence>
<evidence type="ECO:0000256" key="4">
    <source>
        <dbReference type="ARBA" id="ARBA00022617"/>
    </source>
</evidence>
<feature type="transmembrane region" description="Helical" evidence="15">
    <location>
        <begin position="224"/>
        <end position="244"/>
    </location>
</feature>
<dbReference type="EMBL" id="CAJOBB010001058">
    <property type="protein sequence ID" value="CAF3801607.1"/>
    <property type="molecule type" value="Genomic_DNA"/>
</dbReference>
<comment type="caution">
    <text evidence="19">The sequence shown here is derived from an EMBL/GenBank/DDBJ whole genome shotgun (WGS) entry which is preliminary data.</text>
</comment>
<accession>A0A815CJG8</accession>
<keyword evidence="4" id="KW-0349">Heme</keyword>
<dbReference type="Proteomes" id="UP000663891">
    <property type="component" value="Unassembled WGS sequence"/>
</dbReference>
<dbReference type="Proteomes" id="UP000663845">
    <property type="component" value="Unassembled WGS sequence"/>
</dbReference>
<evidence type="ECO:0000256" key="3">
    <source>
        <dbReference type="ARBA" id="ARBA00022516"/>
    </source>
</evidence>
<evidence type="ECO:0000256" key="8">
    <source>
        <dbReference type="ARBA" id="ARBA00022989"/>
    </source>
</evidence>
<keyword evidence="9" id="KW-0560">Oxidoreductase</keyword>
<evidence type="ECO:0000313" key="22">
    <source>
        <dbReference type="EMBL" id="CAF4011078.1"/>
    </source>
</evidence>
<dbReference type="GO" id="GO:0005789">
    <property type="term" value="C:endoplasmic reticulum membrane"/>
    <property type="evidence" value="ECO:0007669"/>
    <property type="project" value="TreeGrafter"/>
</dbReference>
<dbReference type="Proteomes" id="UP000663860">
    <property type="component" value="Unassembled WGS sequence"/>
</dbReference>
<evidence type="ECO:0000256" key="2">
    <source>
        <dbReference type="ARBA" id="ARBA00009295"/>
    </source>
</evidence>
<keyword evidence="13" id="KW-0275">Fatty acid biosynthesis</keyword>
<feature type="compositionally biased region" description="Polar residues" evidence="14">
    <location>
        <begin position="34"/>
        <end position="46"/>
    </location>
</feature>
<feature type="region of interest" description="Disordered" evidence="14">
    <location>
        <begin position="28"/>
        <end position="48"/>
    </location>
</feature>
<dbReference type="EMBL" id="CAJNON010000285">
    <property type="protein sequence ID" value="CAF1169256.1"/>
    <property type="molecule type" value="Genomic_DNA"/>
</dbReference>
<evidence type="ECO:0000256" key="5">
    <source>
        <dbReference type="ARBA" id="ARBA00022692"/>
    </source>
</evidence>
<dbReference type="PROSITE" id="PS50255">
    <property type="entry name" value="CYTOCHROME_B5_2"/>
    <property type="match status" value="1"/>
</dbReference>
<dbReference type="InterPro" id="IPR001199">
    <property type="entry name" value="Cyt_B5-like_heme/steroid-bd"/>
</dbReference>
<dbReference type="GO" id="GO:0005506">
    <property type="term" value="F:iron ion binding"/>
    <property type="evidence" value="ECO:0007669"/>
    <property type="project" value="TreeGrafter"/>
</dbReference>
<evidence type="ECO:0000256" key="12">
    <source>
        <dbReference type="ARBA" id="ARBA00023136"/>
    </source>
</evidence>
<dbReference type="EMBL" id="CAJOAY010001173">
    <property type="protein sequence ID" value="CAF3804953.1"/>
    <property type="molecule type" value="Genomic_DNA"/>
</dbReference>
<evidence type="ECO:0000256" key="7">
    <source>
        <dbReference type="ARBA" id="ARBA00022832"/>
    </source>
</evidence>
<dbReference type="AlphaFoldDB" id="A0A815CJG8"/>
<dbReference type="Gene3D" id="3.10.120.10">
    <property type="entry name" value="Cytochrome b5-like heme/steroid binding domain"/>
    <property type="match status" value="1"/>
</dbReference>
<dbReference type="Proteomes" id="UP000663868">
    <property type="component" value="Unassembled WGS sequence"/>
</dbReference>
<dbReference type="CDD" id="cd03505">
    <property type="entry name" value="Delta9-FADS-like"/>
    <property type="match status" value="1"/>
</dbReference>
<dbReference type="InterPro" id="IPR036400">
    <property type="entry name" value="Cyt_B5-like_heme/steroid_sf"/>
</dbReference>
<dbReference type="InterPro" id="IPR001522">
    <property type="entry name" value="FADS-1_CS"/>
</dbReference>
<dbReference type="PIRSF" id="PIRSF000345">
    <property type="entry name" value="OLE1"/>
    <property type="match status" value="1"/>
</dbReference>
<dbReference type="Proteomes" id="UP000663844">
    <property type="component" value="Unassembled WGS sequence"/>
</dbReference>
<dbReference type="EMBL" id="CAJNOG010000539">
    <property type="protein sequence ID" value="CAF1288348.1"/>
    <property type="molecule type" value="Genomic_DNA"/>
</dbReference>
<dbReference type="PROSITE" id="PS00476">
    <property type="entry name" value="FATTY_ACID_DESATUR_1"/>
    <property type="match status" value="1"/>
</dbReference>
<evidence type="ECO:0000259" key="16">
    <source>
        <dbReference type="PROSITE" id="PS50255"/>
    </source>
</evidence>
<keyword evidence="8 15" id="KW-1133">Transmembrane helix</keyword>
<dbReference type="InterPro" id="IPR018506">
    <property type="entry name" value="Cyt_B5_heme-BS"/>
</dbReference>
<keyword evidence="12 15" id="KW-0472">Membrane</keyword>
<dbReference type="EMBL" id="CAJOAZ010003492">
    <property type="protein sequence ID" value="CAF4011078.1"/>
    <property type="molecule type" value="Genomic_DNA"/>
</dbReference>
<proteinExistence type="inferred from homology"/>
<dbReference type="Pfam" id="PF00487">
    <property type="entry name" value="FA_desaturase"/>
    <property type="match status" value="1"/>
</dbReference>
<keyword evidence="11" id="KW-0443">Lipid metabolism</keyword>
<name>A0A815CJG8_9BILA</name>
<dbReference type="Proteomes" id="UP000663881">
    <property type="component" value="Unassembled WGS sequence"/>
</dbReference>
<gene>
    <name evidence="18" type="ORF">IZO911_LOCUS29139</name>
    <name evidence="19" type="ORF">JYZ213_LOCUS31630</name>
    <name evidence="20" type="ORF">KXQ929_LOCUS17076</name>
    <name evidence="21" type="ORF">OKA104_LOCUS18712</name>
    <name evidence="22" type="ORF">OXD698_LOCUS30106</name>
    <name evidence="17" type="ORF">VCS650_LOCUS23824</name>
</gene>
<dbReference type="GO" id="GO:0020037">
    <property type="term" value="F:heme binding"/>
    <property type="evidence" value="ECO:0007669"/>
    <property type="project" value="InterPro"/>
</dbReference>
<dbReference type="GO" id="GO:0004768">
    <property type="term" value="F:stearoyl-CoA 9-desaturase activity"/>
    <property type="evidence" value="ECO:0007669"/>
    <property type="project" value="InterPro"/>
</dbReference>
<feature type="transmembrane region" description="Helical" evidence="15">
    <location>
        <begin position="87"/>
        <end position="109"/>
    </location>
</feature>
<evidence type="ECO:0000256" key="11">
    <source>
        <dbReference type="ARBA" id="ARBA00023098"/>
    </source>
</evidence>
<evidence type="ECO:0000313" key="17">
    <source>
        <dbReference type="EMBL" id="CAF1169256.1"/>
    </source>
</evidence>
<sequence>MVYVIDEIKTSGTPMPYVPTPLDLPTPIVDKPTKSTTEQQQQSNKLNEQDEEDFIKNNYVARTLLNESQLPPITWSNWPREVNWPQAILLCLEPFVALYGLFTTSFMWQTTVFTLIWYFLTGFGITAGYHRLFAHRAYEATKTLRYILLTFGAGAVQGSAQWWARGHRAHHRYTDTDLDPYSAHKGMFYSHIGWLIFKPRRKPGVADVTDLNRDQSIQWQHRNYLSLAFFMAFVFPTLFCGLLWGDYRGGYFFAGVLRLVFVHHSTFCVNSLAHYLGDAPFDDRHTPRDHYITALVTLGEGYHNFHHEFPSDYRNALKWFQYDPTKMLIKFFKRIGLASNLKEFPQNEIQKGRYTMARKDLDQFGQSITWPKTNTDLPLVSFEEYQQLSKKNDGRALVLIAGFIHDVSNFIDSHPGGRALIQSQIGKDATVAFYGGVHDHNTAAHNMLAMMRVAVCKYGGEVEHLKRRLGHIQTPTPIFA</sequence>
<evidence type="ECO:0000256" key="15">
    <source>
        <dbReference type="SAM" id="Phobius"/>
    </source>
</evidence>
<evidence type="ECO:0000313" key="20">
    <source>
        <dbReference type="EMBL" id="CAF3801607.1"/>
    </source>
</evidence>
<dbReference type="PANTHER" id="PTHR11351">
    <property type="entry name" value="ACYL-COA DESATURASE"/>
    <property type="match status" value="1"/>
</dbReference>
<dbReference type="PANTHER" id="PTHR11351:SF31">
    <property type="entry name" value="DESATURASE 1, ISOFORM A-RELATED"/>
    <property type="match status" value="1"/>
</dbReference>
<keyword evidence="5 15" id="KW-0812">Transmembrane</keyword>
<keyword evidence="3" id="KW-0444">Lipid biosynthesis</keyword>